<reference evidence="4 5" key="1">
    <citation type="submission" date="2019-08" db="EMBL/GenBank/DDBJ databases">
        <authorList>
            <person name="Khan S.A."/>
            <person name="Jeon C.O."/>
            <person name="Jeong S.E."/>
        </authorList>
    </citation>
    <scope>NUCLEOTIDE SEQUENCE [LARGE SCALE GENOMIC DNA]</scope>
    <source>
        <strain evidence="5">IMCC1728</strain>
    </source>
</reference>
<dbReference type="Proteomes" id="UP000321832">
    <property type="component" value="Unassembled WGS sequence"/>
</dbReference>
<accession>A0A5C6U3H1</accession>
<dbReference type="InterPro" id="IPR001867">
    <property type="entry name" value="OmpR/PhoB-type_DNA-bd"/>
</dbReference>
<dbReference type="GO" id="GO:0000160">
    <property type="term" value="P:phosphorelay signal transduction system"/>
    <property type="evidence" value="ECO:0007669"/>
    <property type="project" value="InterPro"/>
</dbReference>
<dbReference type="PROSITE" id="PS51755">
    <property type="entry name" value="OMPR_PHOB"/>
    <property type="match status" value="1"/>
</dbReference>
<dbReference type="SMART" id="SM00862">
    <property type="entry name" value="Trans_reg_C"/>
    <property type="match status" value="1"/>
</dbReference>
<evidence type="ECO:0000256" key="2">
    <source>
        <dbReference type="PROSITE-ProRule" id="PRU01091"/>
    </source>
</evidence>
<dbReference type="InterPro" id="IPR016032">
    <property type="entry name" value="Sig_transdc_resp-reg_C-effctor"/>
</dbReference>
<dbReference type="Gene3D" id="1.10.10.10">
    <property type="entry name" value="Winged helix-like DNA-binding domain superfamily/Winged helix DNA-binding domain"/>
    <property type="match status" value="1"/>
</dbReference>
<evidence type="ECO:0000259" key="3">
    <source>
        <dbReference type="PROSITE" id="PS51755"/>
    </source>
</evidence>
<sequence>MEQTLMLDAERPLALVHGRPVGLTPLEWRVARRLADEDGRAVTRAEIARLIGGEAGDASDNAVAVHLYNLRRKLGRDVIETIRGRGFRLKR</sequence>
<dbReference type="InterPro" id="IPR036388">
    <property type="entry name" value="WH-like_DNA-bd_sf"/>
</dbReference>
<feature type="DNA-binding region" description="OmpR/PhoB-type" evidence="2">
    <location>
        <begin position="1"/>
        <end position="91"/>
    </location>
</feature>
<gene>
    <name evidence="4" type="ORF">FSC37_21410</name>
</gene>
<dbReference type="Pfam" id="PF00486">
    <property type="entry name" value="Trans_reg_C"/>
    <property type="match status" value="1"/>
</dbReference>
<dbReference type="GO" id="GO:0006355">
    <property type="term" value="P:regulation of DNA-templated transcription"/>
    <property type="evidence" value="ECO:0007669"/>
    <property type="project" value="InterPro"/>
</dbReference>
<feature type="domain" description="OmpR/PhoB-type" evidence="3">
    <location>
        <begin position="1"/>
        <end position="91"/>
    </location>
</feature>
<name>A0A5C6U3H1_9BURK</name>
<dbReference type="EMBL" id="VOPW01000001">
    <property type="protein sequence ID" value="TXC67329.1"/>
    <property type="molecule type" value="Genomic_DNA"/>
</dbReference>
<keyword evidence="1 2" id="KW-0238">DNA-binding</keyword>
<proteinExistence type="predicted"/>
<keyword evidence="5" id="KW-1185">Reference proteome</keyword>
<comment type="caution">
    <text evidence="4">The sequence shown here is derived from an EMBL/GenBank/DDBJ whole genome shotgun (WGS) entry which is preliminary data.</text>
</comment>
<evidence type="ECO:0000313" key="4">
    <source>
        <dbReference type="EMBL" id="TXC67329.1"/>
    </source>
</evidence>
<dbReference type="SUPFAM" id="SSF46894">
    <property type="entry name" value="C-terminal effector domain of the bipartite response regulators"/>
    <property type="match status" value="1"/>
</dbReference>
<dbReference type="GO" id="GO:0003677">
    <property type="term" value="F:DNA binding"/>
    <property type="evidence" value="ECO:0007669"/>
    <property type="project" value="UniProtKB-UniRule"/>
</dbReference>
<evidence type="ECO:0000256" key="1">
    <source>
        <dbReference type="ARBA" id="ARBA00023125"/>
    </source>
</evidence>
<dbReference type="CDD" id="cd00383">
    <property type="entry name" value="trans_reg_C"/>
    <property type="match status" value="1"/>
</dbReference>
<evidence type="ECO:0000313" key="5">
    <source>
        <dbReference type="Proteomes" id="UP000321832"/>
    </source>
</evidence>
<organism evidence="4 5">
    <name type="scientific">Piscinibacter aquaticus</name>
    <dbReference type="NCBI Taxonomy" id="392597"/>
    <lineage>
        <taxon>Bacteria</taxon>
        <taxon>Pseudomonadati</taxon>
        <taxon>Pseudomonadota</taxon>
        <taxon>Betaproteobacteria</taxon>
        <taxon>Burkholderiales</taxon>
        <taxon>Sphaerotilaceae</taxon>
        <taxon>Piscinibacter</taxon>
    </lineage>
</organism>
<dbReference type="AlphaFoldDB" id="A0A5C6U3H1"/>
<protein>
    <submittedName>
        <fullName evidence="4">Winged helix-turn-helix transcriptional regulator</fullName>
    </submittedName>
</protein>